<dbReference type="InParanoid" id="A0A3Q1JDB7"/>
<feature type="region of interest" description="Disordered" evidence="10">
    <location>
        <begin position="1328"/>
        <end position="1350"/>
    </location>
</feature>
<dbReference type="GO" id="GO:0000978">
    <property type="term" value="F:RNA polymerase II cis-regulatory region sequence-specific DNA binding"/>
    <property type="evidence" value="ECO:0007669"/>
    <property type="project" value="TreeGrafter"/>
</dbReference>
<feature type="region of interest" description="Disordered" evidence="10">
    <location>
        <begin position="1093"/>
        <end position="1119"/>
    </location>
</feature>
<dbReference type="GO" id="GO:0006357">
    <property type="term" value="P:regulation of transcription by RNA polymerase II"/>
    <property type="evidence" value="ECO:0007669"/>
    <property type="project" value="TreeGrafter"/>
</dbReference>
<evidence type="ECO:0000256" key="8">
    <source>
        <dbReference type="PROSITE-ProRule" id="PRU00042"/>
    </source>
</evidence>
<evidence type="ECO:0000256" key="1">
    <source>
        <dbReference type="ARBA" id="ARBA00004123"/>
    </source>
</evidence>
<comment type="subcellular location">
    <subcellularLocation>
        <location evidence="1">Nucleus</location>
    </subcellularLocation>
</comment>
<reference evidence="12" key="2">
    <citation type="submission" date="2025-08" db="UniProtKB">
        <authorList>
            <consortium name="Ensembl"/>
        </authorList>
    </citation>
    <scope>IDENTIFICATION</scope>
</reference>
<dbReference type="FunFam" id="3.30.160.60:FF:000688">
    <property type="entry name" value="zinc finger protein 197 isoform X1"/>
    <property type="match status" value="1"/>
</dbReference>
<dbReference type="GeneTree" id="ENSGT00940000168692"/>
<feature type="domain" description="C2H2-type" evidence="11">
    <location>
        <begin position="1494"/>
        <end position="1521"/>
    </location>
</feature>
<dbReference type="SUPFAM" id="SSF57667">
    <property type="entry name" value="beta-beta-alpha zinc fingers"/>
    <property type="match status" value="4"/>
</dbReference>
<feature type="compositionally biased region" description="Polar residues" evidence="10">
    <location>
        <begin position="183"/>
        <end position="199"/>
    </location>
</feature>
<evidence type="ECO:0000313" key="13">
    <source>
        <dbReference type="Proteomes" id="UP000265040"/>
    </source>
</evidence>
<evidence type="ECO:0000256" key="7">
    <source>
        <dbReference type="ARBA" id="ARBA00023242"/>
    </source>
</evidence>
<feature type="compositionally biased region" description="Polar residues" evidence="10">
    <location>
        <begin position="1213"/>
        <end position="1242"/>
    </location>
</feature>
<evidence type="ECO:0000256" key="5">
    <source>
        <dbReference type="ARBA" id="ARBA00022833"/>
    </source>
</evidence>
<feature type="region of interest" description="Disordered" evidence="10">
    <location>
        <begin position="938"/>
        <end position="958"/>
    </location>
</feature>
<evidence type="ECO:0000256" key="10">
    <source>
        <dbReference type="SAM" id="MobiDB-lite"/>
    </source>
</evidence>
<keyword evidence="5" id="KW-0862">Zinc</keyword>
<dbReference type="FunFam" id="3.30.160.60:FF:000100">
    <property type="entry name" value="Zinc finger 45-like"/>
    <property type="match status" value="1"/>
</dbReference>
<dbReference type="InterPro" id="IPR013087">
    <property type="entry name" value="Znf_C2H2_type"/>
</dbReference>
<dbReference type="GO" id="GO:0008270">
    <property type="term" value="F:zinc ion binding"/>
    <property type="evidence" value="ECO:0007669"/>
    <property type="project" value="UniProtKB-KW"/>
</dbReference>
<feature type="domain" description="C2H2-type" evidence="11">
    <location>
        <begin position="1466"/>
        <end position="1493"/>
    </location>
</feature>
<dbReference type="PANTHER" id="PTHR24390">
    <property type="entry name" value="ZINC FINGER PROTEIN"/>
    <property type="match status" value="1"/>
</dbReference>
<feature type="region of interest" description="Disordered" evidence="10">
    <location>
        <begin position="183"/>
        <end position="202"/>
    </location>
</feature>
<dbReference type="GO" id="GO:0003700">
    <property type="term" value="F:DNA-binding transcription factor activity"/>
    <property type="evidence" value="ECO:0007669"/>
    <property type="project" value="TreeGrafter"/>
</dbReference>
<evidence type="ECO:0000256" key="2">
    <source>
        <dbReference type="ARBA" id="ARBA00022723"/>
    </source>
</evidence>
<dbReference type="FunFam" id="3.30.160.60:FF:000145">
    <property type="entry name" value="Zinc finger protein 574"/>
    <property type="match status" value="1"/>
</dbReference>
<dbReference type="OrthoDB" id="40579at2759"/>
<dbReference type="PROSITE" id="PS00028">
    <property type="entry name" value="ZINC_FINGER_C2H2_1"/>
    <property type="match status" value="7"/>
</dbReference>
<feature type="compositionally biased region" description="Polar residues" evidence="10">
    <location>
        <begin position="886"/>
        <end position="897"/>
    </location>
</feature>
<feature type="compositionally biased region" description="Polar residues" evidence="10">
    <location>
        <begin position="1161"/>
        <end position="1190"/>
    </location>
</feature>
<keyword evidence="3" id="KW-0677">Repeat</keyword>
<feature type="compositionally biased region" description="Polar residues" evidence="10">
    <location>
        <begin position="1107"/>
        <end position="1119"/>
    </location>
</feature>
<feature type="compositionally biased region" description="Polar residues" evidence="10">
    <location>
        <begin position="904"/>
        <end position="917"/>
    </location>
</feature>
<dbReference type="Gene3D" id="3.30.160.60">
    <property type="entry name" value="Classic Zinc Finger"/>
    <property type="match status" value="6"/>
</dbReference>
<evidence type="ECO:0000256" key="4">
    <source>
        <dbReference type="ARBA" id="ARBA00022771"/>
    </source>
</evidence>
<dbReference type="PANTHER" id="PTHR24390:SF159">
    <property type="entry name" value="GROWTH FACTOR INDEPENDENT 1 TRANSCRIPTIONAL REPRESSOR"/>
    <property type="match status" value="1"/>
</dbReference>
<dbReference type="OMA" id="KCDTAVQ"/>
<evidence type="ECO:0000256" key="3">
    <source>
        <dbReference type="ARBA" id="ARBA00022737"/>
    </source>
</evidence>
<name>A0A3Q1JDB7_ANATE</name>
<reference evidence="12" key="1">
    <citation type="submission" date="2021-04" db="EMBL/GenBank/DDBJ databases">
        <authorList>
            <consortium name="Wellcome Sanger Institute Data Sharing"/>
        </authorList>
    </citation>
    <scope>NUCLEOTIDE SEQUENCE [LARGE SCALE GENOMIC DNA]</scope>
</reference>
<feature type="region of interest" description="Disordered" evidence="10">
    <location>
        <begin position="1377"/>
        <end position="1399"/>
    </location>
</feature>
<dbReference type="Ensembl" id="ENSATET00000033484.3">
    <property type="protein sequence ID" value="ENSATEP00000033002.1"/>
    <property type="gene ID" value="ENSATEG00000022742.3"/>
</dbReference>
<dbReference type="Proteomes" id="UP000265040">
    <property type="component" value="Chromosome 1"/>
</dbReference>
<dbReference type="SMART" id="SM00355">
    <property type="entry name" value="ZnF_C2H2"/>
    <property type="match status" value="7"/>
</dbReference>
<feature type="domain" description="C2H2-type" evidence="11">
    <location>
        <begin position="1635"/>
        <end position="1661"/>
    </location>
</feature>
<feature type="compositionally biased region" description="Polar residues" evidence="10">
    <location>
        <begin position="1379"/>
        <end position="1397"/>
    </location>
</feature>
<dbReference type="FunFam" id="3.30.160.60:FF:000690">
    <property type="entry name" value="Zinc finger protein 354C"/>
    <property type="match status" value="1"/>
</dbReference>
<organism evidence="12 13">
    <name type="scientific">Anabas testudineus</name>
    <name type="common">Climbing perch</name>
    <name type="synonym">Anthias testudineus</name>
    <dbReference type="NCBI Taxonomy" id="64144"/>
    <lineage>
        <taxon>Eukaryota</taxon>
        <taxon>Metazoa</taxon>
        <taxon>Chordata</taxon>
        <taxon>Craniata</taxon>
        <taxon>Vertebrata</taxon>
        <taxon>Euteleostomi</taxon>
        <taxon>Actinopterygii</taxon>
        <taxon>Neopterygii</taxon>
        <taxon>Teleostei</taxon>
        <taxon>Neoteleostei</taxon>
        <taxon>Acanthomorphata</taxon>
        <taxon>Anabantaria</taxon>
        <taxon>Anabantiformes</taxon>
        <taxon>Anabantoidei</taxon>
        <taxon>Anabantidae</taxon>
        <taxon>Anabas</taxon>
    </lineage>
</organism>
<dbReference type="GO" id="GO:0005634">
    <property type="term" value="C:nucleus"/>
    <property type="evidence" value="ECO:0007669"/>
    <property type="project" value="UniProtKB-SubCell"/>
</dbReference>
<dbReference type="Pfam" id="PF00096">
    <property type="entry name" value="zf-C2H2"/>
    <property type="match status" value="5"/>
</dbReference>
<keyword evidence="4 8" id="KW-0863">Zinc-finger</keyword>
<dbReference type="FunFam" id="3.30.160.60:FF:002343">
    <property type="entry name" value="Zinc finger protein 33A"/>
    <property type="match status" value="1"/>
</dbReference>
<dbReference type="STRING" id="64144.ENSATEP00000033002"/>
<feature type="domain" description="C2H2-type" evidence="11">
    <location>
        <begin position="1522"/>
        <end position="1550"/>
    </location>
</feature>
<keyword evidence="6" id="KW-0238">DNA-binding</keyword>
<feature type="coiled-coil region" evidence="9">
    <location>
        <begin position="26"/>
        <end position="60"/>
    </location>
</feature>
<gene>
    <name evidence="12" type="primary">POLN</name>
</gene>
<keyword evidence="13" id="KW-1185">Reference proteome</keyword>
<protein>
    <recommendedName>
        <fullName evidence="11">C2H2-type domain-containing protein</fullName>
    </recommendedName>
</protein>
<feature type="domain" description="C2H2-type" evidence="11">
    <location>
        <begin position="1607"/>
        <end position="1634"/>
    </location>
</feature>
<evidence type="ECO:0000256" key="6">
    <source>
        <dbReference type="ARBA" id="ARBA00023125"/>
    </source>
</evidence>
<accession>A0A3Q1JDB7</accession>
<feature type="compositionally biased region" description="Low complexity" evidence="10">
    <location>
        <begin position="949"/>
        <end position="958"/>
    </location>
</feature>
<sequence>MSADDFQTKYASVMESMLKSAVAETTKLFETMVDELKAEILRLKEENEDLKTRCSRFEKTKSPAPVYSRVSEPPPGTGAGFEKRDTAIQCDLVPLRNMLVEQCQPLRDSSVQNQEQQWHYEETDYGLQEHNYVSHRGLSDSQMAYIQIKQEDNDDSCLQTILKLEEDEPTVICGHVLSANAGSTPTSTCGTKTGDISSPQEDEKTTVAMELPSMEIDCSLQGVQSQSSRPEHSLVISFAAIQDGFEKESESSLDISEMGTQTASDEYPLIVAQDESDVEPLKRGQSSVAPQHCQRESEVSVNDQTDTLQQNGSVCCVVEEPSVPTSQNKEVANQAPKTCMAEGESTFQPVHRKRGRPPKRVKQLKQAVKVLHLPSTTTEQDTTISSVSKEEVQVSSAVDTMNITTLESPKLSPVKFKKTSSIITRSVQERVNTALEENDFSSLPVSEVFLRKGCLSKQEKTPGFQQLCIELEEVEVQTLSNEVSSSNETLNTPQALALEDRRRRTSVTLQDAMLLVEAMNGSTEENASSSPQNRAVPPKTKCASLVGKLQTVDEIPAKGPMARLPFYEIEGKLPVTEMSTLQQSKLKTHNATPNTKNAALSNEAQGQLTGVIPNPQHVGTLSSVTTLPYPLPSAATQTRVGSLQQFNRHPLMSVAPSKLSNAAPQKIIVVPRSACSIMSPKIAALSPTQLPAVVSTVIARNANSLSTSTAASLPVKTPSLSSVLQKSLYLTSRKLPTVVPLQSSAILRDQQSKIILIPRPSQSKTFVLKAKQDSAASPQLSSSSQELKASLAAQTTSDEVATLLSQKRAHTSDNLESLKQTTTVPVTTNAITETSLKRAVEKVFPSVIPVKLPTVEHKLSAMVRLTRLPFPVSTKESVLVSRLISKGSSDTQPQLKGSTAEKIVSTQPSETPVSSTNICPNVKKTSISVSINAHQILEPNDVQKKEDSSYPQPSTSSSVPALVISTTEPSADENISKLDNEIVSSAVPNCALTNYPPVEKQSAASIQLTALTTKDTSDPHVQMTKTQFLAQLAVSPIVQASEKDSVNDFADDTACDKKTLQKTSLVARLRSHLKTQLQIRRAEEISELCMATETTSVSPKKPRLEMDSQNDTSEPIAVSPTNAIVVNNVASPNKTTDELTPISPFRSELCKHYMRSKRSVSEPTTASPRRSKDASITASLGTGIDSTNEQSSSVSPRRPSSTKGGISPKKANSRSVSPGRTSSDENGTSPNNTKPTSVSPRRTGSAREGPSPLKTKCVSVSPRMSKSTSEPVFGSQRRSCLATLSPGTKQIKRESSSFSLRRFSVTTDGAKKAKRETARLTARWLGKDGFSPKRTVESTSAKKPRLSQDGKKNLRVANAKKLAKAAKAKTIAKMKMSKQKLQTGAKASQLAGNQDNSEPVKKCTSKAIWIPPKMPITKTPKKETKFPDHTAVYAPSLTIHPIPVKAPPVVSPLQPLLVIGGHLLKNQCGECGRILSSSAALESHVGLHTGRRPFSCTLCGKSFTDSKGLKRHGRVHRNGRIHVCPQCGKGFVYRFGLTKHLQMVHGRLKPFVCQICNKGFYTKRDVEAHIRIHTGEKPFHCNLCEKKFTRRVELNVHLRWHNGEKRHWCPYCGKGFLDFNNLKRHKYIHTGEKPHSCPHCPKRFTQSGHLKKHVKNVHKIE</sequence>
<feature type="region of interest" description="Disordered" evidence="10">
    <location>
        <begin position="886"/>
        <end position="917"/>
    </location>
</feature>
<proteinExistence type="predicted"/>
<evidence type="ECO:0000259" key="11">
    <source>
        <dbReference type="PROSITE" id="PS50157"/>
    </source>
</evidence>
<dbReference type="InterPro" id="IPR036236">
    <property type="entry name" value="Znf_C2H2_sf"/>
</dbReference>
<dbReference type="PROSITE" id="PS50157">
    <property type="entry name" value="ZINC_FINGER_C2H2_2"/>
    <property type="match status" value="7"/>
</dbReference>
<keyword evidence="7" id="KW-0539">Nucleus</keyword>
<keyword evidence="2" id="KW-0479">Metal-binding</keyword>
<feature type="compositionally biased region" description="Low complexity" evidence="10">
    <location>
        <begin position="1191"/>
        <end position="1201"/>
    </location>
</feature>
<keyword evidence="9" id="KW-0175">Coiled coil</keyword>
<evidence type="ECO:0000256" key="9">
    <source>
        <dbReference type="SAM" id="Coils"/>
    </source>
</evidence>
<feature type="domain" description="C2H2-type" evidence="11">
    <location>
        <begin position="1579"/>
        <end position="1606"/>
    </location>
</feature>
<feature type="region of interest" description="Disordered" evidence="10">
    <location>
        <begin position="1154"/>
        <end position="1274"/>
    </location>
</feature>
<reference evidence="12" key="3">
    <citation type="submission" date="2025-09" db="UniProtKB">
        <authorList>
            <consortium name="Ensembl"/>
        </authorList>
    </citation>
    <scope>IDENTIFICATION</scope>
</reference>
<feature type="domain" description="C2H2-type" evidence="11">
    <location>
        <begin position="1551"/>
        <end position="1578"/>
    </location>
</feature>
<evidence type="ECO:0000313" key="12">
    <source>
        <dbReference type="Ensembl" id="ENSATEP00000033002.1"/>
    </source>
</evidence>